<sequence>MSSEILTALLGIFGVIIGVILTSFEKSSQTFKNSVKKYISLKKDIEQLESYPLLNHIICDKKMYNDILNLLKYYYFFKKTDLLKLDIDIDLLILIKDLILYIEKSFIYFSYTKYPLRYPIENRNEYTGEIELSEENKEDSNFKKGTLVDYYRNTFFNDCENANNLVDTNLIESMQKMNDIIAHLKKYEKFNKQNHFCSYLENKLNKKTENINEDLINDMKNQLNKNPLYKNPFYIENYEMFFMYLNFSPKISFCKIKKGIIFMKTDSSYPIEEVSSDVFSYILELKEFLAYSGEQLIPNIYYYYSPTDNELKKYKATGYLNIIITNLTEQEWASIDTKEIFHC</sequence>
<dbReference type="AlphaFoldDB" id="A0A166B284"/>
<comment type="caution">
    <text evidence="2">The sequence shown here is derived from an EMBL/GenBank/DDBJ whole genome shotgun (WGS) entry which is preliminary data.</text>
</comment>
<reference evidence="2 3" key="1">
    <citation type="submission" date="2016-04" db="EMBL/GenBank/DDBJ databases">
        <title>Genome sequence of Methanobrevibacter curvatus DSM 11111.</title>
        <authorList>
            <person name="Poehlein A."/>
            <person name="Seedorf H."/>
            <person name="Daniel R."/>
        </authorList>
    </citation>
    <scope>NUCLEOTIDE SEQUENCE [LARGE SCALE GENOMIC DNA]</scope>
    <source>
        <strain evidence="2 3">DSM 11111</strain>
    </source>
</reference>
<protein>
    <submittedName>
        <fullName evidence="2">Uncharacterized protein</fullName>
    </submittedName>
</protein>
<dbReference type="STRING" id="49547.MBCUR_09150"/>
<evidence type="ECO:0000313" key="3">
    <source>
        <dbReference type="Proteomes" id="UP000077245"/>
    </source>
</evidence>
<evidence type="ECO:0000256" key="1">
    <source>
        <dbReference type="SAM" id="Phobius"/>
    </source>
</evidence>
<dbReference type="PATRIC" id="fig|49547.3.peg.985"/>
<evidence type="ECO:0000313" key="2">
    <source>
        <dbReference type="EMBL" id="KZX12773.1"/>
    </source>
</evidence>
<keyword evidence="3" id="KW-1185">Reference proteome</keyword>
<proteinExistence type="predicted"/>
<gene>
    <name evidence="2" type="ORF">MBCUR_09150</name>
</gene>
<name>A0A166B284_9EURY</name>
<dbReference type="RefSeq" id="WP_067090794.1">
    <property type="nucleotide sequence ID" value="NZ_LWMV01000161.1"/>
</dbReference>
<dbReference type="EMBL" id="LWMV01000161">
    <property type="protein sequence ID" value="KZX12773.1"/>
    <property type="molecule type" value="Genomic_DNA"/>
</dbReference>
<keyword evidence="1" id="KW-1133">Transmembrane helix</keyword>
<keyword evidence="1" id="KW-0812">Transmembrane</keyword>
<feature type="transmembrane region" description="Helical" evidence="1">
    <location>
        <begin position="6"/>
        <end position="24"/>
    </location>
</feature>
<dbReference type="Proteomes" id="UP000077245">
    <property type="component" value="Unassembled WGS sequence"/>
</dbReference>
<keyword evidence="1" id="KW-0472">Membrane</keyword>
<organism evidence="2 3">
    <name type="scientific">Methanobrevibacter curvatus</name>
    <dbReference type="NCBI Taxonomy" id="49547"/>
    <lineage>
        <taxon>Archaea</taxon>
        <taxon>Methanobacteriati</taxon>
        <taxon>Methanobacteriota</taxon>
        <taxon>Methanomada group</taxon>
        <taxon>Methanobacteria</taxon>
        <taxon>Methanobacteriales</taxon>
        <taxon>Methanobacteriaceae</taxon>
        <taxon>Methanobrevibacter</taxon>
    </lineage>
</organism>
<accession>A0A166B284</accession>